<reference evidence="3" key="2">
    <citation type="journal article" date="2022" name="Microbiol. Resour. Announc.">
        <title>Metagenome Sequencing to Explore Phylogenomics of Terrestrial Cyanobacteria.</title>
        <authorList>
            <person name="Ward R.D."/>
            <person name="Stajich J.E."/>
            <person name="Johansen J.R."/>
            <person name="Huntemann M."/>
            <person name="Clum A."/>
            <person name="Foster B."/>
            <person name="Foster B."/>
            <person name="Roux S."/>
            <person name="Palaniappan K."/>
            <person name="Varghese N."/>
            <person name="Mukherjee S."/>
            <person name="Reddy T.B.K."/>
            <person name="Daum C."/>
            <person name="Copeland A."/>
            <person name="Chen I.A."/>
            <person name="Ivanova N.N."/>
            <person name="Kyrpides N.C."/>
            <person name="Shapiro N."/>
            <person name="Eloe-Fadrosh E.A."/>
            <person name="Pietrasiak N."/>
        </authorList>
    </citation>
    <scope>NUCLEOTIDE SEQUENCE</scope>
    <source>
        <strain evidence="3">HA4357-MV3</strain>
    </source>
</reference>
<dbReference type="InterPro" id="IPR001343">
    <property type="entry name" value="Hemolysn_Ca-bd"/>
</dbReference>
<dbReference type="PANTHER" id="PTHR38340">
    <property type="entry name" value="S-LAYER PROTEIN"/>
    <property type="match status" value="1"/>
</dbReference>
<dbReference type="PANTHER" id="PTHR38340:SF1">
    <property type="entry name" value="S-LAYER PROTEIN"/>
    <property type="match status" value="1"/>
</dbReference>
<dbReference type="Gene3D" id="2.150.10.10">
    <property type="entry name" value="Serralysin-like metalloprotease, C-terminal"/>
    <property type="match status" value="2"/>
</dbReference>
<dbReference type="Pfam" id="PF00353">
    <property type="entry name" value="HemolysinCabind"/>
    <property type="match status" value="2"/>
</dbReference>
<dbReference type="PRINTS" id="PR00313">
    <property type="entry name" value="CABNDNGRPT"/>
</dbReference>
<organism evidence="3 4">
    <name type="scientific">Pelatocladus maniniholoensis HA4357-MV3</name>
    <dbReference type="NCBI Taxonomy" id="1117104"/>
    <lineage>
        <taxon>Bacteria</taxon>
        <taxon>Bacillati</taxon>
        <taxon>Cyanobacteriota</taxon>
        <taxon>Cyanophyceae</taxon>
        <taxon>Nostocales</taxon>
        <taxon>Nostocaceae</taxon>
        <taxon>Pelatocladus</taxon>
    </lineage>
</organism>
<dbReference type="InterPro" id="IPR018511">
    <property type="entry name" value="Hemolysin-typ_Ca-bd_CS"/>
</dbReference>
<accession>A0A9E3H4F9</accession>
<dbReference type="GO" id="GO:0005576">
    <property type="term" value="C:extracellular region"/>
    <property type="evidence" value="ECO:0007669"/>
    <property type="project" value="UniProtKB-SubCell"/>
</dbReference>
<dbReference type="InterPro" id="IPR011049">
    <property type="entry name" value="Serralysin-like_metalloprot_C"/>
</dbReference>
<reference evidence="3" key="1">
    <citation type="submission" date="2021-05" db="EMBL/GenBank/DDBJ databases">
        <authorList>
            <person name="Pietrasiak N."/>
            <person name="Ward R."/>
            <person name="Stajich J.E."/>
            <person name="Kurbessoian T."/>
        </authorList>
    </citation>
    <scope>NUCLEOTIDE SEQUENCE</scope>
    <source>
        <strain evidence="3">HA4357-MV3</strain>
    </source>
</reference>
<evidence type="ECO:0000313" key="4">
    <source>
        <dbReference type="Proteomes" id="UP000813215"/>
    </source>
</evidence>
<proteinExistence type="predicted"/>
<dbReference type="InterPro" id="IPR050557">
    <property type="entry name" value="RTX_toxin/Mannuronan_C5-epim"/>
</dbReference>
<sequence>MGAISLQSVYSQNFNTLTQLTSSNSTWTNDSTLNGWYAANTDGVTVTSYRASNGGLTTGSLYSFGVNNNSDRALGSVGSSTSKGLIWGVRFVNDTGKTIDNFSISYVGEQWRKTTAGAQTIDFQYQVNATNLTSGAWVDYNALDFTSPQYGGSSNSSLNGNDPANRVLLEAVLNVTLAPGQEIWLRWRDIDHSGSDHGLSIDDLTFSPVITGTSGNDTLEGTDFFDTINGLAGNDLITGKKGNDILTGGGGQDTFVIRLGDGIDTITDFRGSGTDIYYPTDPEIDILKFEGDGFTVQNMLLKQVGSDLYITFEGISDTGVILKNFQMQNLNNFRGGIVGAPDYGNIILNGQSAVVDNFDVYATNRTSTTNYQSNWVTFLNDSDNYYVGLSGSSDTINAQGGNDTVQGKSGNDLIRGGDGNDILDGGDGNDTLVGGSGVDTFAIATGRSGYDIVTDFTDGEDKIGLLNGLSFAQLMITQGTGDNANDTIISLASSPDKWLLVLRGVPVNIITIDDFIANFVIPMPT</sequence>
<evidence type="ECO:0000256" key="1">
    <source>
        <dbReference type="ARBA" id="ARBA00004613"/>
    </source>
</evidence>
<comment type="caution">
    <text evidence="3">The sequence shown here is derived from an EMBL/GenBank/DDBJ whole genome shotgun (WGS) entry which is preliminary data.</text>
</comment>
<gene>
    <name evidence="3" type="ORF">KME28_03810</name>
</gene>
<protein>
    <submittedName>
        <fullName evidence="3">Calcium-binding protein</fullName>
    </submittedName>
</protein>
<dbReference type="SUPFAM" id="SSF51120">
    <property type="entry name" value="beta-Roll"/>
    <property type="match status" value="2"/>
</dbReference>
<keyword evidence="2" id="KW-0964">Secreted</keyword>
<dbReference type="EMBL" id="JAHHHW010000036">
    <property type="protein sequence ID" value="MBW4430879.1"/>
    <property type="molecule type" value="Genomic_DNA"/>
</dbReference>
<dbReference type="GO" id="GO:0005509">
    <property type="term" value="F:calcium ion binding"/>
    <property type="evidence" value="ECO:0007669"/>
    <property type="project" value="InterPro"/>
</dbReference>
<dbReference type="PROSITE" id="PS00330">
    <property type="entry name" value="HEMOLYSIN_CALCIUM"/>
    <property type="match status" value="3"/>
</dbReference>
<dbReference type="AlphaFoldDB" id="A0A9E3H4F9"/>
<comment type="subcellular location">
    <subcellularLocation>
        <location evidence="1">Secreted</location>
    </subcellularLocation>
</comment>
<dbReference type="Proteomes" id="UP000813215">
    <property type="component" value="Unassembled WGS sequence"/>
</dbReference>
<evidence type="ECO:0000313" key="3">
    <source>
        <dbReference type="EMBL" id="MBW4430879.1"/>
    </source>
</evidence>
<evidence type="ECO:0000256" key="2">
    <source>
        <dbReference type="ARBA" id="ARBA00022525"/>
    </source>
</evidence>
<name>A0A9E3H4F9_9NOST</name>